<dbReference type="Gene3D" id="2.60.40.10">
    <property type="entry name" value="Immunoglobulins"/>
    <property type="match status" value="2"/>
</dbReference>
<dbReference type="InterPro" id="IPR005084">
    <property type="entry name" value="CBM6"/>
</dbReference>
<dbReference type="Pfam" id="PF18370">
    <property type="entry name" value="RGI_lyase"/>
    <property type="match status" value="1"/>
</dbReference>
<reference evidence="2" key="1">
    <citation type="submission" date="2020-09" db="EMBL/GenBank/DDBJ databases">
        <title>Pelagicoccus enzymogenes sp. nov. with an EPS production, isolated from marine sediment.</title>
        <authorList>
            <person name="Feng X."/>
        </authorList>
    </citation>
    <scope>NUCLEOTIDE SEQUENCE</scope>
    <source>
        <strain evidence="2">NFK12</strain>
    </source>
</reference>
<organism evidence="2 3">
    <name type="scientific">Pelagicoccus enzymogenes</name>
    <dbReference type="NCBI Taxonomy" id="2773457"/>
    <lineage>
        <taxon>Bacteria</taxon>
        <taxon>Pseudomonadati</taxon>
        <taxon>Verrucomicrobiota</taxon>
        <taxon>Opitutia</taxon>
        <taxon>Puniceicoccales</taxon>
        <taxon>Pelagicoccaceae</taxon>
        <taxon>Pelagicoccus</taxon>
    </lineage>
</organism>
<evidence type="ECO:0000259" key="1">
    <source>
        <dbReference type="PROSITE" id="PS51175"/>
    </source>
</evidence>
<dbReference type="InterPro" id="IPR049366">
    <property type="entry name" value="RGL11_C"/>
</dbReference>
<dbReference type="AlphaFoldDB" id="A0A927IGP0"/>
<feature type="domain" description="CBM6" evidence="1">
    <location>
        <begin position="879"/>
        <end position="1001"/>
    </location>
</feature>
<dbReference type="Pfam" id="PF21348">
    <property type="entry name" value="RGL11_C"/>
    <property type="match status" value="1"/>
</dbReference>
<dbReference type="SUPFAM" id="SSF49785">
    <property type="entry name" value="Galactose-binding domain-like"/>
    <property type="match status" value="1"/>
</dbReference>
<dbReference type="GO" id="GO:0030246">
    <property type="term" value="F:carbohydrate binding"/>
    <property type="evidence" value="ECO:0007669"/>
    <property type="project" value="InterPro"/>
</dbReference>
<dbReference type="PANTHER" id="PTHR43118:SF1">
    <property type="entry name" value="RHAMNOGALACTURONAN LYASE (EUROFUNG)"/>
    <property type="match status" value="1"/>
</dbReference>
<dbReference type="EMBL" id="JACYFG010000006">
    <property type="protein sequence ID" value="MBD5779009.1"/>
    <property type="molecule type" value="Genomic_DNA"/>
</dbReference>
<dbReference type="Pfam" id="PF03422">
    <property type="entry name" value="CBM_6"/>
    <property type="match status" value="1"/>
</dbReference>
<dbReference type="CDD" id="cd10318">
    <property type="entry name" value="RGL11"/>
    <property type="match status" value="1"/>
</dbReference>
<dbReference type="InterPro" id="IPR013783">
    <property type="entry name" value="Ig-like_fold"/>
</dbReference>
<accession>A0A927IGP0</accession>
<evidence type="ECO:0000313" key="3">
    <source>
        <dbReference type="Proteomes" id="UP000622317"/>
    </source>
</evidence>
<dbReference type="RefSeq" id="WP_191616131.1">
    <property type="nucleotide sequence ID" value="NZ_JACYFG010000006.1"/>
</dbReference>
<gene>
    <name evidence="2" type="ORF">IEN85_05855</name>
</gene>
<dbReference type="InterPro" id="IPR034641">
    <property type="entry name" value="RGL11"/>
</dbReference>
<protein>
    <submittedName>
        <fullName evidence="2">Carbohydrate-binding protein</fullName>
    </submittedName>
</protein>
<dbReference type="SUPFAM" id="SSF69318">
    <property type="entry name" value="Integrin alpha N-terminal domain"/>
    <property type="match status" value="1"/>
</dbReference>
<dbReference type="Pfam" id="PF17957">
    <property type="entry name" value="Big_7"/>
    <property type="match status" value="1"/>
</dbReference>
<dbReference type="Proteomes" id="UP000622317">
    <property type="component" value="Unassembled WGS sequence"/>
</dbReference>
<dbReference type="PROSITE" id="PS51175">
    <property type="entry name" value="CBM6"/>
    <property type="match status" value="1"/>
</dbReference>
<dbReference type="InterPro" id="IPR028994">
    <property type="entry name" value="Integrin_alpha_N"/>
</dbReference>
<evidence type="ECO:0000313" key="2">
    <source>
        <dbReference type="EMBL" id="MBD5779009.1"/>
    </source>
</evidence>
<dbReference type="Gene3D" id="2.60.120.260">
    <property type="entry name" value="Galactose-binding domain-like"/>
    <property type="match status" value="1"/>
</dbReference>
<sequence length="1004" mass="108339">MPSTSRRALACLLSLALALPLFGASQLEKLGRGLVAVRTSETSVYLSWRLLGDEPVDTLFNVYRASGDGIATKLNVSPIGDSTNFVDNDAPDSETLHYYVRAIIAGTKLSPSEPATVAANAPIQQYLRIPLNIPAGGTTPDNVNYSYSANDCSVADLDNDGEYEIIVKWEPSNAKDNSQSGHTGNVILDAYEFDGTQLWRLDLGVNVRAGAHYTQFLAYDFDGDGQAELALRTCEGSKDATGAYIAKPELFSGTRPDIDHSADRRNNSGYVVTGPEFITVFDGKTGAELATTLYVPQRVPGTFFPSSSQAEAIWGDNYGNRMDRFLATVAYLDGAKPSMVFCRGYYKGRNGVPGRTALAAFDWRDGALSQRWTFDTYQNAENDSYRGQGAHSVTVGDVDNDGKDEIVYGACTIDDDGTGLYSTGIGHGDALHLSDMDPSRPGLEIWMPHEEIGTYGPHGSELHDAKTGEVLYSVSGENSDVGRGMAADIDPRHLGYETWASRGGLNNASGTNISSRRPSSINFACYWDGDLLREILDGTTISKWDWENERLNALLSPEGVSSNNSTKATPTLSADLYGDWREEVVWRENDSSALRVYTTTIPTSHRVRTLMHDRQYRVAISWQNTAYNQPPHPSFYLGEGMQPPPTPELELVGSGVPSQQLHPEEKFAAWLLSMNLPEDSDPASDPHGTGFTLLEQYAFALDENPEPVSIDWKQPAPQTIEISTPRDEFDYILQHSDNLQTWNSSPVIMGGPQTVALPANSSTSFASFYRVATTKVEEYNAFPTVTLSSPASGQTFSEGDTITFAAEASDSDGAIANLELLLNGETYATFAQAPFTADWTSVGDGGQELRAIATDNQGAKGYATPLIFYVVSNSSNEGTLYPAETATRVGGVDESSNAGFNGSGYINFDSTGTSLTFSNVDGGNGGSHTLKFRFALGAAESRSGQLTVNGSSQTITFPSTGSWTTWEQHEVTVTLNAGASNTISLSSNGQDLANIDELLVAVAE</sequence>
<keyword evidence="3" id="KW-1185">Reference proteome</keyword>
<proteinExistence type="predicted"/>
<dbReference type="InterPro" id="IPR008979">
    <property type="entry name" value="Galactose-bd-like_sf"/>
</dbReference>
<dbReference type="InterPro" id="IPR041624">
    <property type="entry name" value="RGI_lyase"/>
</dbReference>
<comment type="caution">
    <text evidence="2">The sequence shown here is derived from an EMBL/GenBank/DDBJ whole genome shotgun (WGS) entry which is preliminary data.</text>
</comment>
<name>A0A927IGP0_9BACT</name>
<dbReference type="PANTHER" id="PTHR43118">
    <property type="entry name" value="RHAMNOGALACTURONAN LYASE (EUROFUNG)"/>
    <property type="match status" value="1"/>
</dbReference>